<evidence type="ECO:0000313" key="8">
    <source>
        <dbReference type="EMBL" id="CAB4337263.1"/>
    </source>
</evidence>
<evidence type="ECO:0000256" key="3">
    <source>
        <dbReference type="ARBA" id="ARBA00022692"/>
    </source>
</evidence>
<accession>A0A6J5ZCJ0</accession>
<proteinExistence type="predicted"/>
<keyword evidence="5 6" id="KW-0472">Membrane</keyword>
<keyword evidence="2" id="KW-1003">Cell membrane</keyword>
<evidence type="ECO:0000256" key="6">
    <source>
        <dbReference type="SAM" id="Phobius"/>
    </source>
</evidence>
<evidence type="ECO:0000256" key="4">
    <source>
        <dbReference type="ARBA" id="ARBA00022989"/>
    </source>
</evidence>
<evidence type="ECO:0000256" key="1">
    <source>
        <dbReference type="ARBA" id="ARBA00004651"/>
    </source>
</evidence>
<dbReference type="GO" id="GO:0005886">
    <property type="term" value="C:plasma membrane"/>
    <property type="evidence" value="ECO:0007669"/>
    <property type="project" value="UniProtKB-SubCell"/>
</dbReference>
<name>A0A6J5ZCJ0_9ZZZZ</name>
<evidence type="ECO:0000256" key="2">
    <source>
        <dbReference type="ARBA" id="ARBA00022475"/>
    </source>
</evidence>
<evidence type="ECO:0000256" key="5">
    <source>
        <dbReference type="ARBA" id="ARBA00023136"/>
    </source>
</evidence>
<organism evidence="8">
    <name type="scientific">freshwater metagenome</name>
    <dbReference type="NCBI Taxonomy" id="449393"/>
    <lineage>
        <taxon>unclassified sequences</taxon>
        <taxon>metagenomes</taxon>
        <taxon>ecological metagenomes</taxon>
    </lineage>
</organism>
<dbReference type="PANTHER" id="PTHR35007">
    <property type="entry name" value="INTEGRAL MEMBRANE PROTEIN-RELATED"/>
    <property type="match status" value="1"/>
</dbReference>
<keyword evidence="3 6" id="KW-0812">Transmembrane</keyword>
<feature type="transmembrane region" description="Helical" evidence="6">
    <location>
        <begin position="255"/>
        <end position="277"/>
    </location>
</feature>
<comment type="subcellular location">
    <subcellularLocation>
        <location evidence="1">Cell membrane</location>
        <topology evidence="1">Multi-pass membrane protein</topology>
    </subcellularLocation>
</comment>
<reference evidence="8" key="1">
    <citation type="submission" date="2020-05" db="EMBL/GenBank/DDBJ databases">
        <authorList>
            <person name="Chiriac C."/>
            <person name="Salcher M."/>
            <person name="Ghai R."/>
            <person name="Kavagutti S V."/>
        </authorList>
    </citation>
    <scope>NUCLEOTIDE SEQUENCE</scope>
</reference>
<evidence type="ECO:0000259" key="7">
    <source>
        <dbReference type="Pfam" id="PF00482"/>
    </source>
</evidence>
<dbReference type="EMBL" id="CAESAO010000013">
    <property type="protein sequence ID" value="CAB4337263.1"/>
    <property type="molecule type" value="Genomic_DNA"/>
</dbReference>
<protein>
    <submittedName>
        <fullName evidence="8">Unannotated protein</fullName>
    </submittedName>
</protein>
<feature type="transmembrane region" description="Helical" evidence="6">
    <location>
        <begin position="107"/>
        <end position="126"/>
    </location>
</feature>
<feature type="domain" description="Type II secretion system protein GspF" evidence="7">
    <location>
        <begin position="147"/>
        <end position="266"/>
    </location>
</feature>
<keyword evidence="4 6" id="KW-1133">Transmembrane helix</keyword>
<dbReference type="InterPro" id="IPR018076">
    <property type="entry name" value="T2SS_GspF_dom"/>
</dbReference>
<sequence length="280" mass="28393">MISLAALAAAGAGSCAVLAVGEWRQLHVEHRLEVGSGSADGRWRRSRSAVGRLTASTAPGDLAGLIEAAGAPGAYSANEVMGVKLMLAAVGMVLALLAAAATTSGRASLLVIGAPAVGFLLPDLLLRRRAATRRRLLESELPDLADRILLATRAGLPLGRSLSGAAEHGRGLLAQELGRAGARVKLGVSRAEALGQLERRCPLPEVAALVAAIARADRYGVALEPTLAALASGARADNQRRISERAQGAAPKIQLIVALLLVPAALCCVAAGMIAGLGGS</sequence>
<dbReference type="PANTHER" id="PTHR35007:SF2">
    <property type="entry name" value="PILUS ASSEMBLE PROTEIN"/>
    <property type="match status" value="1"/>
</dbReference>
<dbReference type="AlphaFoldDB" id="A0A6J5ZCJ0"/>
<dbReference type="Pfam" id="PF00482">
    <property type="entry name" value="T2SSF"/>
    <property type="match status" value="1"/>
</dbReference>
<feature type="transmembrane region" description="Helical" evidence="6">
    <location>
        <begin position="81"/>
        <end position="101"/>
    </location>
</feature>
<gene>
    <name evidence="8" type="ORF">UFOPK3522_00283</name>
</gene>